<gene>
    <name evidence="1" type="ORF">JCM19241_3075</name>
</gene>
<evidence type="ECO:0000313" key="1">
    <source>
        <dbReference type="EMBL" id="GAM73620.1"/>
    </source>
</evidence>
<dbReference type="AlphaFoldDB" id="A0A0B8Q276"/>
<reference evidence="1 2" key="2">
    <citation type="submission" date="2015-01" db="EMBL/GenBank/DDBJ databases">
        <authorList>
            <consortium name="NBRP consortium"/>
            <person name="Sawabe T."/>
            <person name="Meirelles P."/>
            <person name="Feng G."/>
            <person name="Sayaka M."/>
            <person name="Hattori M."/>
            <person name="Ohkuma M."/>
        </authorList>
    </citation>
    <scope>NUCLEOTIDE SEQUENCE [LARGE SCALE GENOMIC DNA]</scope>
    <source>
        <strain evidence="2">JCM 19241</strain>
    </source>
</reference>
<sequence>MLEYMLVRQIDNPIIQASREQKSLRWIVLDEAHTYVGSQAQNYLCNSAGLFKRLE</sequence>
<dbReference type="STRING" id="1481914.JCM19241_3075"/>
<reference evidence="1 2" key="1">
    <citation type="submission" date="2015-01" db="EMBL/GenBank/DDBJ databases">
        <title>Vibrio sp. C94 JCM 19241 whole genome shotgun sequence.</title>
        <authorList>
            <person name="Sawabe T."/>
            <person name="Meirelles P."/>
            <person name="Feng G."/>
            <person name="Sayaka M."/>
            <person name="Hattori M."/>
            <person name="Ohkuma M."/>
        </authorList>
    </citation>
    <scope>NUCLEOTIDE SEQUENCE [LARGE SCALE GENOMIC DNA]</scope>
    <source>
        <strain evidence="2">JCM 19241</strain>
    </source>
</reference>
<accession>A0A0B8Q276</accession>
<organism evidence="1 2">
    <name type="scientific">Vibrio ishigakensis</name>
    <dbReference type="NCBI Taxonomy" id="1481914"/>
    <lineage>
        <taxon>Bacteria</taxon>
        <taxon>Pseudomonadati</taxon>
        <taxon>Pseudomonadota</taxon>
        <taxon>Gammaproteobacteria</taxon>
        <taxon>Vibrionales</taxon>
        <taxon>Vibrionaceae</taxon>
        <taxon>Vibrio</taxon>
    </lineage>
</organism>
<dbReference type="EMBL" id="BBSC01000001">
    <property type="protein sequence ID" value="GAM73620.1"/>
    <property type="molecule type" value="Genomic_DNA"/>
</dbReference>
<name>A0A0B8Q276_9VIBR</name>
<proteinExistence type="predicted"/>
<comment type="caution">
    <text evidence="1">The sequence shown here is derived from an EMBL/GenBank/DDBJ whole genome shotgun (WGS) entry which is preliminary data.</text>
</comment>
<evidence type="ECO:0000313" key="2">
    <source>
        <dbReference type="Proteomes" id="UP000031666"/>
    </source>
</evidence>
<dbReference type="Proteomes" id="UP000031666">
    <property type="component" value="Unassembled WGS sequence"/>
</dbReference>
<protein>
    <submittedName>
        <fullName evidence="1">Uncharacterized protein</fullName>
    </submittedName>
</protein>